<evidence type="ECO:0000313" key="1">
    <source>
        <dbReference type="EMBL" id="GAA4179808.1"/>
    </source>
</evidence>
<sequence>MSEARGTFETMVQTLSAAAARRVALAAQGFGKAPSGRVGTRQLNGLFDRLGLLQIDSVNVFERSHYLPGFARLGGYDKALLDRLTFRPTSPSSEAGYTEVWAHEAAFVPVRDWPLFRFRNARFRAKYLAGKDSWGLTAGRDTIEWLRSELAARGPLAASEIEHDANVRQGPWWGWSEVKQALELMFRSGELATAGRTRFERRYALVQQVLPASVLERHPSEPDAVRELVRRSVTALGVGTLSDIADYYRLYTAETKAALHDLVDAGEVERVHVHGWTGAGGRPLAAFVPAGVRVPRAISATAVLSPFDPVVWERDRLLRMFGMHYRIEIYTPAPKRVFGYYVLPVLVDDEIVGRVDLKSDRQAEVLRVQAAWVEEGRSAGAVAERLAPLLGSVAEWQGLGDVMVAGRGNLAGALADELGGAALAG</sequence>
<dbReference type="InterPro" id="IPR009351">
    <property type="entry name" value="AlkZ-like"/>
</dbReference>
<dbReference type="EMBL" id="BAABBW010000005">
    <property type="protein sequence ID" value="GAA4179808.1"/>
    <property type="molecule type" value="Genomic_DNA"/>
</dbReference>
<organism evidence="1 2">
    <name type="scientific">Gryllotalpicola koreensis</name>
    <dbReference type="NCBI Taxonomy" id="993086"/>
    <lineage>
        <taxon>Bacteria</taxon>
        <taxon>Bacillati</taxon>
        <taxon>Actinomycetota</taxon>
        <taxon>Actinomycetes</taxon>
        <taxon>Micrococcales</taxon>
        <taxon>Microbacteriaceae</taxon>
        <taxon>Gryllotalpicola</taxon>
    </lineage>
</organism>
<keyword evidence="2" id="KW-1185">Reference proteome</keyword>
<dbReference type="Proteomes" id="UP001501079">
    <property type="component" value="Unassembled WGS sequence"/>
</dbReference>
<dbReference type="PANTHER" id="PTHR30528">
    <property type="entry name" value="CYTOPLASMIC PROTEIN"/>
    <property type="match status" value="1"/>
</dbReference>
<dbReference type="Pfam" id="PF06224">
    <property type="entry name" value="AlkZ-like"/>
    <property type="match status" value="1"/>
</dbReference>
<reference evidence="2" key="1">
    <citation type="journal article" date="2019" name="Int. J. Syst. Evol. Microbiol.">
        <title>The Global Catalogue of Microorganisms (GCM) 10K type strain sequencing project: providing services to taxonomists for standard genome sequencing and annotation.</title>
        <authorList>
            <consortium name="The Broad Institute Genomics Platform"/>
            <consortium name="The Broad Institute Genome Sequencing Center for Infectious Disease"/>
            <person name="Wu L."/>
            <person name="Ma J."/>
        </authorList>
    </citation>
    <scope>NUCLEOTIDE SEQUENCE [LARGE SCALE GENOMIC DNA]</scope>
    <source>
        <strain evidence="2">JCM 17591</strain>
    </source>
</reference>
<gene>
    <name evidence="1" type="ORF">GCM10022287_32770</name>
</gene>
<name>A0ABP8A8K0_9MICO</name>
<proteinExistence type="predicted"/>
<accession>A0ABP8A8K0</accession>
<dbReference type="PANTHER" id="PTHR30528:SF0">
    <property type="entry name" value="CYTOPLASMIC PROTEIN"/>
    <property type="match status" value="1"/>
</dbReference>
<comment type="caution">
    <text evidence="1">The sequence shown here is derived from an EMBL/GenBank/DDBJ whole genome shotgun (WGS) entry which is preliminary data.</text>
</comment>
<protein>
    <submittedName>
        <fullName evidence="1">Crosslink repair DNA glycosylase YcaQ family protein</fullName>
    </submittedName>
</protein>
<evidence type="ECO:0000313" key="2">
    <source>
        <dbReference type="Proteomes" id="UP001501079"/>
    </source>
</evidence>